<dbReference type="Proteomes" id="UP000019487">
    <property type="component" value="Unassembled WGS sequence"/>
</dbReference>
<gene>
    <name evidence="1" type="ORF">SBOR_6140</name>
</gene>
<keyword evidence="2" id="KW-1185">Reference proteome</keyword>
<name>W9CCA0_SCLBF</name>
<proteinExistence type="predicted"/>
<dbReference type="AlphaFoldDB" id="W9CCA0"/>
<dbReference type="EMBL" id="AYSA01000314">
    <property type="protein sequence ID" value="ESZ93491.1"/>
    <property type="molecule type" value="Genomic_DNA"/>
</dbReference>
<evidence type="ECO:0000313" key="1">
    <source>
        <dbReference type="EMBL" id="ESZ93491.1"/>
    </source>
</evidence>
<evidence type="ECO:0000313" key="2">
    <source>
        <dbReference type="Proteomes" id="UP000019487"/>
    </source>
</evidence>
<accession>W9CCA0</accession>
<organism evidence="1 2">
    <name type="scientific">Sclerotinia borealis (strain F-4128)</name>
    <dbReference type="NCBI Taxonomy" id="1432307"/>
    <lineage>
        <taxon>Eukaryota</taxon>
        <taxon>Fungi</taxon>
        <taxon>Dikarya</taxon>
        <taxon>Ascomycota</taxon>
        <taxon>Pezizomycotina</taxon>
        <taxon>Leotiomycetes</taxon>
        <taxon>Helotiales</taxon>
        <taxon>Sclerotiniaceae</taxon>
        <taxon>Sclerotinia</taxon>
    </lineage>
</organism>
<comment type="caution">
    <text evidence="1">The sequence shown here is derived from an EMBL/GenBank/DDBJ whole genome shotgun (WGS) entry which is preliminary data.</text>
</comment>
<protein>
    <submittedName>
        <fullName evidence="1">Uncharacterized protein</fullName>
    </submittedName>
</protein>
<reference evidence="1 2" key="1">
    <citation type="journal article" date="2014" name="Genome Announc.">
        <title>Draft genome sequence of Sclerotinia borealis, a psychrophilic plant pathogenic fungus.</title>
        <authorList>
            <person name="Mardanov A.V."/>
            <person name="Beletsky A.V."/>
            <person name="Kadnikov V.V."/>
            <person name="Ignatov A.N."/>
            <person name="Ravin N.V."/>
        </authorList>
    </citation>
    <scope>NUCLEOTIDE SEQUENCE [LARGE SCALE GENOMIC DNA]</scope>
    <source>
        <strain evidence="2">F-4157</strain>
    </source>
</reference>
<dbReference type="HOGENOM" id="CLU_1372926_0_0_1"/>
<sequence length="199" mass="22538">MPILKSLKTEERESKPAPKHTLPELNLKILPIEHLRLVDFPRPGWTLEICLWVATAASVCASVEIVCVAHHTTRKAREENGRKSLRNVAYLGGHCLRQVAGVEPNNEANQRDRREDNGHKASLVLVPPAAPENHTVRLDRRIKKVIPRKRWASTKEIPKDGALVEECQLPSMIESSSMYRRQKEAEVLIREAAMIELNV</sequence>